<keyword evidence="6" id="KW-0175">Coiled coil</keyword>
<feature type="domain" description="EF-hand" evidence="10">
    <location>
        <begin position="415"/>
        <end position="450"/>
    </location>
</feature>
<organism evidence="11 12">
    <name type="scientific">Hortaea werneckii EXF-2000</name>
    <dbReference type="NCBI Taxonomy" id="1157616"/>
    <lineage>
        <taxon>Eukaryota</taxon>
        <taxon>Fungi</taxon>
        <taxon>Dikarya</taxon>
        <taxon>Ascomycota</taxon>
        <taxon>Pezizomycotina</taxon>
        <taxon>Dothideomycetes</taxon>
        <taxon>Dothideomycetidae</taxon>
        <taxon>Mycosphaerellales</taxon>
        <taxon>Teratosphaeriaceae</taxon>
        <taxon>Hortaea</taxon>
    </lineage>
</organism>
<feature type="region of interest" description="Disordered" evidence="7">
    <location>
        <begin position="483"/>
        <end position="538"/>
    </location>
</feature>
<dbReference type="PANTHER" id="PTHR15090">
    <property type="entry name" value="SEQUESTOSOME 1-RELATED"/>
    <property type="match status" value="1"/>
</dbReference>
<dbReference type="PROSITE" id="PS00018">
    <property type="entry name" value="EF_HAND_1"/>
    <property type="match status" value="2"/>
</dbReference>
<keyword evidence="4" id="KW-0106">Calcium</keyword>
<evidence type="ECO:0000256" key="6">
    <source>
        <dbReference type="SAM" id="Coils"/>
    </source>
</evidence>
<dbReference type="OrthoDB" id="2122982at2759"/>
<dbReference type="InterPro" id="IPR052260">
    <property type="entry name" value="Autophagy_Rcpt_SigReg"/>
</dbReference>
<dbReference type="InterPro" id="IPR011992">
    <property type="entry name" value="EF-hand-dom_pair"/>
</dbReference>
<sequence>MAQESHLTRYRPAVLAATGFAAAYGVYLIYNATTTQQDTSVLHRSNAVYRPRRDRTELQLETRQSSGLPLSDIRLQYGRRVFRFNLLTRDLPSLQEVRDHLGTINEDEYRSIQDLAVALIIRACSDTSESDREQWPVRYRGIPEALQTGTEEGIRSAGPLLYASLPQVDRRLIDKAIEKAVSDLSVVGDEPDTDIDRTDLAETEDFEAANGAPHEPSQGIKGLLYYIAEQDAKRKGYQHRGIACEECGETPIRGVRWHCLNCPDFDLCSTCEAQSVHPKTHVFAKIVIPLPVLSQPSMEHPIWYPGDPRKLHSTLDAGVKKRMSQEYGFDEPGIDALYDQFTCTANVPWTADPIGVHAAIDRRAFNKAFTSERWPLRFSPNALYDRMFAFYDQDGNGLVGFEEFVSGMSYLRGPKRFASLRRALEGFDLDGNGLLNREDFLRLFRAKYVVHRQLVAEMIESREAENTVAAMDVLRSSQPISSIFSQEEIPPGESRQPRGKRMDDFGDVRPLPGTKAILDDDDPWPRDSSQGPRARNIRGAASADRLRHHLSRFEEQLSSPLDEANPSSLFVPANSEDGMTQVPQVNINGGHEVFPGPEDPQHGPQDDLDLAFDSNVLWQVVEDGFNELLDRMFKSAEDEHNEAKKTSSERQNWRAAIDQAMEEKRAFQEEMQSAALVDPLMATAMNSHPAVKVEKKQNTTEQTGSPRPPFGGEMVATDATSLTRREQEIADRPLEELLASIGYSTIESEEHADARAPSASQNLVDGSASHDSMPLAQATVIETNDPAIGFDETSGDPMLPQNRPNSEYTNKHGETNAQDVPYLVDSQNTDGAQESVPSRQRLERLASLDVAEREIEERGGVGRLTFDEIENMALTDSTREIRGLITSWLEWASF</sequence>
<dbReference type="InterPro" id="IPR018247">
    <property type="entry name" value="EF_Hand_1_Ca_BS"/>
</dbReference>
<dbReference type="SUPFAM" id="SSF47473">
    <property type="entry name" value="EF-hand"/>
    <property type="match status" value="1"/>
</dbReference>
<feature type="region of interest" description="Disordered" evidence="7">
    <location>
        <begin position="749"/>
        <end position="770"/>
    </location>
</feature>
<evidence type="ECO:0000256" key="7">
    <source>
        <dbReference type="SAM" id="MobiDB-lite"/>
    </source>
</evidence>
<accession>A0A1Z5TCX5</accession>
<protein>
    <submittedName>
        <fullName evidence="11">Uncharacterized protein</fullName>
    </submittedName>
</protein>
<dbReference type="InterPro" id="IPR043145">
    <property type="entry name" value="Znf_ZZ_sf"/>
</dbReference>
<keyword evidence="3" id="KW-0862">Zinc</keyword>
<dbReference type="Proteomes" id="UP000194280">
    <property type="component" value="Unassembled WGS sequence"/>
</dbReference>
<proteinExistence type="predicted"/>
<evidence type="ECO:0000259" key="10">
    <source>
        <dbReference type="PROSITE" id="PS50222"/>
    </source>
</evidence>
<comment type="caution">
    <text evidence="11">The sequence shown here is derived from an EMBL/GenBank/DDBJ whole genome shotgun (WGS) entry which is preliminary data.</text>
</comment>
<dbReference type="PROSITE" id="PS50222">
    <property type="entry name" value="EF_HAND_2"/>
    <property type="match status" value="2"/>
</dbReference>
<dbReference type="InterPro" id="IPR000433">
    <property type="entry name" value="Znf_ZZ"/>
</dbReference>
<feature type="domain" description="EF-hand" evidence="10">
    <location>
        <begin position="379"/>
        <end position="414"/>
    </location>
</feature>
<dbReference type="Gene3D" id="3.30.60.90">
    <property type="match status" value="1"/>
</dbReference>
<evidence type="ECO:0000256" key="3">
    <source>
        <dbReference type="ARBA" id="ARBA00022833"/>
    </source>
</evidence>
<dbReference type="SMART" id="SM00054">
    <property type="entry name" value="EFh"/>
    <property type="match status" value="2"/>
</dbReference>
<dbReference type="PANTHER" id="PTHR15090:SF8">
    <property type="entry name" value="ZZ-TYPE ZINC FINGER-CONTAINING PROTEIN"/>
    <property type="match status" value="1"/>
</dbReference>
<evidence type="ECO:0000313" key="11">
    <source>
        <dbReference type="EMBL" id="OTA33838.1"/>
    </source>
</evidence>
<evidence type="ECO:0000256" key="4">
    <source>
        <dbReference type="ARBA" id="ARBA00022837"/>
    </source>
</evidence>
<evidence type="ECO:0000259" key="9">
    <source>
        <dbReference type="PROSITE" id="PS50135"/>
    </source>
</evidence>
<dbReference type="SUPFAM" id="SSF57850">
    <property type="entry name" value="RING/U-box"/>
    <property type="match status" value="1"/>
</dbReference>
<dbReference type="GO" id="GO:0005509">
    <property type="term" value="F:calcium ion binding"/>
    <property type="evidence" value="ECO:0007669"/>
    <property type="project" value="InterPro"/>
</dbReference>
<dbReference type="VEuPathDB" id="FungiDB:BTJ68_05741"/>
<gene>
    <name evidence="11" type="ORF">BTJ68_05741</name>
</gene>
<dbReference type="SMART" id="SM00291">
    <property type="entry name" value="ZnF_ZZ"/>
    <property type="match status" value="1"/>
</dbReference>
<dbReference type="PROSITE" id="PS01357">
    <property type="entry name" value="ZF_ZZ_1"/>
    <property type="match status" value="1"/>
</dbReference>
<evidence type="ECO:0000256" key="8">
    <source>
        <dbReference type="SAM" id="Phobius"/>
    </source>
</evidence>
<dbReference type="InParanoid" id="A0A1Z5TCX5"/>
<evidence type="ECO:0000256" key="5">
    <source>
        <dbReference type="PROSITE-ProRule" id="PRU00228"/>
    </source>
</evidence>
<feature type="region of interest" description="Disordered" evidence="7">
    <location>
        <begin position="689"/>
        <end position="714"/>
    </location>
</feature>
<keyword evidence="8" id="KW-1133">Transmembrane helix</keyword>
<dbReference type="Gene3D" id="1.10.238.10">
    <property type="entry name" value="EF-hand"/>
    <property type="match status" value="1"/>
</dbReference>
<feature type="region of interest" description="Disordered" evidence="7">
    <location>
        <begin position="786"/>
        <end position="813"/>
    </location>
</feature>
<dbReference type="CDD" id="cd00051">
    <property type="entry name" value="EFh"/>
    <property type="match status" value="1"/>
</dbReference>
<feature type="transmembrane region" description="Helical" evidence="8">
    <location>
        <begin position="12"/>
        <end position="30"/>
    </location>
</feature>
<dbReference type="CDD" id="cd02340">
    <property type="entry name" value="ZZ_NBR1_like"/>
    <property type="match status" value="1"/>
</dbReference>
<keyword evidence="8" id="KW-0472">Membrane</keyword>
<keyword evidence="12" id="KW-1185">Reference proteome</keyword>
<reference evidence="11 12" key="1">
    <citation type="submission" date="2017-01" db="EMBL/GenBank/DDBJ databases">
        <title>The recent genome duplication of the halophilic yeast Hortaea werneckii: insights from long-read sequencing.</title>
        <authorList>
            <person name="Sinha S."/>
            <person name="Flibotte S."/>
            <person name="Neira M."/>
            <person name="Lenassi M."/>
            <person name="Gostincar C."/>
            <person name="Stajich J.E."/>
            <person name="Nislow C.E."/>
        </authorList>
    </citation>
    <scope>NUCLEOTIDE SEQUENCE [LARGE SCALE GENOMIC DNA]</scope>
    <source>
        <strain evidence="11 12">EXF-2000</strain>
    </source>
</reference>
<dbReference type="EMBL" id="MUNK01000068">
    <property type="protein sequence ID" value="OTA33838.1"/>
    <property type="molecule type" value="Genomic_DNA"/>
</dbReference>
<feature type="coiled-coil region" evidence="6">
    <location>
        <begin position="626"/>
        <end position="677"/>
    </location>
</feature>
<dbReference type="AlphaFoldDB" id="A0A1Z5TCX5"/>
<evidence type="ECO:0000256" key="1">
    <source>
        <dbReference type="ARBA" id="ARBA00022723"/>
    </source>
</evidence>
<feature type="domain" description="ZZ-type" evidence="9">
    <location>
        <begin position="239"/>
        <end position="291"/>
    </location>
</feature>
<evidence type="ECO:0000256" key="2">
    <source>
        <dbReference type="ARBA" id="ARBA00022771"/>
    </source>
</evidence>
<dbReference type="STRING" id="1157616.A0A1Z5TCX5"/>
<dbReference type="PROSITE" id="PS50135">
    <property type="entry name" value="ZF_ZZ_2"/>
    <property type="match status" value="1"/>
</dbReference>
<dbReference type="GO" id="GO:0008270">
    <property type="term" value="F:zinc ion binding"/>
    <property type="evidence" value="ECO:0007669"/>
    <property type="project" value="UniProtKB-KW"/>
</dbReference>
<keyword evidence="1" id="KW-0479">Metal-binding</keyword>
<dbReference type="Pfam" id="PF00569">
    <property type="entry name" value="ZZ"/>
    <property type="match status" value="1"/>
</dbReference>
<name>A0A1Z5TCX5_HORWE</name>
<keyword evidence="2 5" id="KW-0863">Zinc-finger</keyword>
<evidence type="ECO:0000313" key="12">
    <source>
        <dbReference type="Proteomes" id="UP000194280"/>
    </source>
</evidence>
<dbReference type="InterPro" id="IPR002048">
    <property type="entry name" value="EF_hand_dom"/>
</dbReference>
<keyword evidence="8" id="KW-0812">Transmembrane</keyword>